<feature type="compositionally biased region" description="Acidic residues" evidence="1">
    <location>
        <begin position="13"/>
        <end position="22"/>
    </location>
</feature>
<feature type="domain" description="GmrSD restriction endonucleases N-terminal" evidence="2">
    <location>
        <begin position="52"/>
        <end position="186"/>
    </location>
</feature>
<dbReference type="AlphaFoldDB" id="S7TBV1"/>
<evidence type="ECO:0000259" key="2">
    <source>
        <dbReference type="Pfam" id="PF03235"/>
    </source>
</evidence>
<dbReference type="Proteomes" id="UP000014977">
    <property type="component" value="Unassembled WGS sequence"/>
</dbReference>
<keyword evidence="4" id="KW-1185">Reference proteome</keyword>
<dbReference type="EMBL" id="ATHJ01000121">
    <property type="protein sequence ID" value="EPR34101.1"/>
    <property type="molecule type" value="Genomic_DNA"/>
</dbReference>
<dbReference type="Pfam" id="PF03235">
    <property type="entry name" value="GmrSD_N"/>
    <property type="match status" value="1"/>
</dbReference>
<accession>S7TBV1</accession>
<dbReference type="OrthoDB" id="9787127at2"/>
<dbReference type="PANTHER" id="PTHR39639">
    <property type="entry name" value="CHROMOSOME 16, WHOLE GENOME SHOTGUN SEQUENCE"/>
    <property type="match status" value="1"/>
</dbReference>
<evidence type="ECO:0000313" key="3">
    <source>
        <dbReference type="EMBL" id="EPR34101.1"/>
    </source>
</evidence>
<dbReference type="InterPro" id="IPR004919">
    <property type="entry name" value="GmrSD_N"/>
</dbReference>
<gene>
    <name evidence="3" type="ORF">dsmv_3442</name>
</gene>
<dbReference type="STRING" id="897.B2D07_16735"/>
<sequence length="366" mass="42088">MPPSTPADKDMLEAEEGLEPDSGEVYPDAVVKISRDQYSAFEIKRMAEETRELVVAPPFQRGLVWKPEQKRELVESILMGIPIPVIYVFEDENGKKQLVDGRQRISTIIAFMNNEFSLANLKMLPAFNGKKFQDLEPIYRSKVERYQISVYVIEPPTPERVKYDIFDRVNRGGTRLNNQEMRNALYIGQATDLLEALSKSKRFKKATGNGIKPTRMRDRYVILRFLAFYLLKTRKLDFKYKSDIDDLLAETMKRINRMQKSEVDTLKNVFLTAMQRSHAVLGPDGFRFAPTNVNRRPVNMALFEVLTYFFAVTATEACDAEKLQAELDALKNSFDRSGYFSSKVDSRSSVDYRFGEVERLSGSLEC</sequence>
<evidence type="ECO:0000256" key="1">
    <source>
        <dbReference type="SAM" id="MobiDB-lite"/>
    </source>
</evidence>
<protein>
    <recommendedName>
        <fullName evidence="2">GmrSD restriction endonucleases N-terminal domain-containing protein</fullName>
    </recommendedName>
</protein>
<name>S7TBV1_DESML</name>
<proteinExistence type="predicted"/>
<reference evidence="3 4" key="1">
    <citation type="journal article" date="2013" name="Genome Announc.">
        <title>Draft genome sequences for three mercury-methylating, sulfate-reducing bacteria.</title>
        <authorList>
            <person name="Brown S.D."/>
            <person name="Hurt R.A.Jr."/>
            <person name="Gilmour C.C."/>
            <person name="Elias D.A."/>
        </authorList>
    </citation>
    <scope>NUCLEOTIDE SEQUENCE [LARGE SCALE GENOMIC DNA]</scope>
    <source>
        <strain evidence="3 4">DSM 2059</strain>
    </source>
</reference>
<comment type="caution">
    <text evidence="3">The sequence shown here is derived from an EMBL/GenBank/DDBJ whole genome shotgun (WGS) entry which is preliminary data.</text>
</comment>
<evidence type="ECO:0000313" key="4">
    <source>
        <dbReference type="Proteomes" id="UP000014977"/>
    </source>
</evidence>
<organism evidence="3 4">
    <name type="scientific">Desulfococcus multivorans DSM 2059</name>
    <dbReference type="NCBI Taxonomy" id="1121405"/>
    <lineage>
        <taxon>Bacteria</taxon>
        <taxon>Pseudomonadati</taxon>
        <taxon>Thermodesulfobacteriota</taxon>
        <taxon>Desulfobacteria</taxon>
        <taxon>Desulfobacterales</taxon>
        <taxon>Desulfococcaceae</taxon>
        <taxon>Desulfococcus</taxon>
    </lineage>
</organism>
<dbReference type="eggNOG" id="COG1479">
    <property type="taxonomic scope" value="Bacteria"/>
</dbReference>
<dbReference type="PANTHER" id="PTHR39639:SF1">
    <property type="entry name" value="DUF262 DOMAIN-CONTAINING PROTEIN"/>
    <property type="match status" value="1"/>
</dbReference>
<feature type="region of interest" description="Disordered" evidence="1">
    <location>
        <begin position="1"/>
        <end position="23"/>
    </location>
</feature>
<dbReference type="PATRIC" id="fig|1121405.3.peg.3984"/>